<keyword evidence="4 9" id="KW-0863">Zinc-finger</keyword>
<dbReference type="InterPro" id="IPR001222">
    <property type="entry name" value="Znf_TFIIS"/>
</dbReference>
<gene>
    <name evidence="11" type="ORF">ZOSMA_77G00190</name>
</gene>
<evidence type="ECO:0000256" key="5">
    <source>
        <dbReference type="ARBA" id="ARBA00022833"/>
    </source>
</evidence>
<dbReference type="SUPFAM" id="SSF57783">
    <property type="entry name" value="Zinc beta-ribbon"/>
    <property type="match status" value="1"/>
</dbReference>
<sequence>MAYCYNRDFMFCDVCGSQLLLNSPKYATCPNSLCNFKKSSKHIKRGEIHYTITAEDIRRELKIDPFVQLTTVAMGAEQPQQKKVTDTPCPMCRHPKLEYYSRQMRSADEGETVFYECPNCHHKFTENN</sequence>
<feature type="binding site" evidence="8">
    <location>
        <position position="92"/>
    </location>
    <ligand>
        <name>Zn(2+)</name>
        <dbReference type="ChEBI" id="CHEBI:29105"/>
        <label>2</label>
    </ligand>
</feature>
<evidence type="ECO:0000313" key="11">
    <source>
        <dbReference type="EMBL" id="KMZ58360.1"/>
    </source>
</evidence>
<dbReference type="PIRSF" id="PIRSF005586">
    <property type="entry name" value="RNApol_RpoM"/>
    <property type="match status" value="1"/>
</dbReference>
<dbReference type="InterPro" id="IPR012164">
    <property type="entry name" value="Rpa12/Rpb9/Rpc10/TFS"/>
</dbReference>
<evidence type="ECO:0000256" key="6">
    <source>
        <dbReference type="ARBA" id="ARBA00023242"/>
    </source>
</evidence>
<feature type="binding site" evidence="8">
    <location>
        <position position="120"/>
    </location>
    <ligand>
        <name>Zn(2+)</name>
        <dbReference type="ChEBI" id="CHEBI:29105"/>
        <label>2</label>
    </ligand>
</feature>
<reference evidence="12" key="1">
    <citation type="journal article" date="2016" name="Nature">
        <title>The genome of the seagrass Zostera marina reveals angiosperm adaptation to the sea.</title>
        <authorList>
            <person name="Olsen J.L."/>
            <person name="Rouze P."/>
            <person name="Verhelst B."/>
            <person name="Lin Y.-C."/>
            <person name="Bayer T."/>
            <person name="Collen J."/>
            <person name="Dattolo E."/>
            <person name="De Paoli E."/>
            <person name="Dittami S."/>
            <person name="Maumus F."/>
            <person name="Michel G."/>
            <person name="Kersting A."/>
            <person name="Lauritano C."/>
            <person name="Lohaus R."/>
            <person name="Toepel M."/>
            <person name="Tonon T."/>
            <person name="Vanneste K."/>
            <person name="Amirebrahimi M."/>
            <person name="Brakel J."/>
            <person name="Bostroem C."/>
            <person name="Chovatia M."/>
            <person name="Grimwood J."/>
            <person name="Jenkins J.W."/>
            <person name="Jueterbock A."/>
            <person name="Mraz A."/>
            <person name="Stam W.T."/>
            <person name="Tice H."/>
            <person name="Bornberg-Bauer E."/>
            <person name="Green P.J."/>
            <person name="Pearson G.A."/>
            <person name="Procaccini G."/>
            <person name="Duarte C.M."/>
            <person name="Schmutz J."/>
            <person name="Reusch T.B.H."/>
            <person name="Van de Peer Y."/>
        </authorList>
    </citation>
    <scope>NUCLEOTIDE SEQUENCE [LARGE SCALE GENOMIC DNA]</scope>
    <source>
        <strain evidence="12">cv. Finnish</strain>
    </source>
</reference>
<keyword evidence="7" id="KW-0804">Transcription</keyword>
<dbReference type="InterPro" id="IPR034004">
    <property type="entry name" value="Zn_ribbon_RPA12_C"/>
</dbReference>
<dbReference type="GO" id="GO:0006363">
    <property type="term" value="P:termination of RNA polymerase I transcription"/>
    <property type="evidence" value="ECO:0000318"/>
    <property type="project" value="GO_Central"/>
</dbReference>
<name>A0A0K9NQV3_ZOSMR</name>
<dbReference type="Proteomes" id="UP000036987">
    <property type="component" value="Unassembled WGS sequence"/>
</dbReference>
<keyword evidence="12" id="KW-1185">Reference proteome</keyword>
<dbReference type="OrthoDB" id="10056816at2759"/>
<dbReference type="GO" id="GO:0003676">
    <property type="term" value="F:nucleic acid binding"/>
    <property type="evidence" value="ECO:0007669"/>
    <property type="project" value="InterPro"/>
</dbReference>
<comment type="function">
    <text evidence="7">DNA-dependent RNA polymerase catalyzes the transcription of DNA into RNA using the four ribonucleoside triphosphates as substrates.</text>
</comment>
<evidence type="ECO:0000256" key="7">
    <source>
        <dbReference type="PIRNR" id="PIRNR005586"/>
    </source>
</evidence>
<evidence type="ECO:0000256" key="4">
    <source>
        <dbReference type="ARBA" id="ARBA00022771"/>
    </source>
</evidence>
<feature type="binding site" evidence="8">
    <location>
        <position position="12"/>
    </location>
    <ligand>
        <name>Zn(2+)</name>
        <dbReference type="ChEBI" id="CHEBI:29105"/>
        <label>1</label>
    </ligand>
</feature>
<comment type="similarity">
    <text evidence="7">Belongs to the archaeal rpoM/eukaryotic RPA12/RPB9/RPC11 RNA polymerase family.</text>
</comment>
<feature type="binding site" evidence="8">
    <location>
        <position position="117"/>
    </location>
    <ligand>
        <name>Zn(2+)</name>
        <dbReference type="ChEBI" id="CHEBI:29105"/>
        <label>2</label>
    </ligand>
</feature>
<dbReference type="GO" id="GO:0003899">
    <property type="term" value="F:DNA-directed RNA polymerase activity"/>
    <property type="evidence" value="ECO:0007669"/>
    <property type="project" value="InterPro"/>
</dbReference>
<feature type="binding site" evidence="8">
    <location>
        <position position="34"/>
    </location>
    <ligand>
        <name>Zn(2+)</name>
        <dbReference type="ChEBI" id="CHEBI:29105"/>
        <label>1</label>
    </ligand>
</feature>
<dbReference type="SMART" id="SM00440">
    <property type="entry name" value="ZnF_C2C2"/>
    <property type="match status" value="1"/>
</dbReference>
<keyword evidence="2 7" id="KW-0240">DNA-directed RNA polymerase</keyword>
<keyword evidence="5 8" id="KW-0862">Zinc</keyword>
<dbReference type="PROSITE" id="PS00466">
    <property type="entry name" value="ZF_TFIIS_1"/>
    <property type="match status" value="1"/>
</dbReference>
<dbReference type="STRING" id="29655.A0A0K9NQV3"/>
<protein>
    <recommendedName>
        <fullName evidence="7">DNA-directed RNA polymerase subunit</fullName>
    </recommendedName>
</protein>
<dbReference type="PROSITE" id="PS51133">
    <property type="entry name" value="ZF_TFIIS_2"/>
    <property type="match status" value="1"/>
</dbReference>
<dbReference type="Pfam" id="PF01096">
    <property type="entry name" value="Zn_ribbon_TFIIS"/>
    <property type="match status" value="1"/>
</dbReference>
<proteinExistence type="inferred from homology"/>
<accession>A0A0K9NQV3</accession>
<dbReference type="GO" id="GO:0005736">
    <property type="term" value="C:RNA polymerase I complex"/>
    <property type="evidence" value="ECO:0000318"/>
    <property type="project" value="GO_Central"/>
</dbReference>
<dbReference type="PANTHER" id="PTHR11239">
    <property type="entry name" value="DNA-DIRECTED RNA POLYMERASE"/>
    <property type="match status" value="1"/>
</dbReference>
<evidence type="ECO:0000259" key="10">
    <source>
        <dbReference type="PROSITE" id="PS51133"/>
    </source>
</evidence>
<dbReference type="Gene3D" id="2.20.25.10">
    <property type="match status" value="1"/>
</dbReference>
<comment type="subcellular location">
    <subcellularLocation>
        <location evidence="1">Nucleus</location>
        <location evidence="1">Nucleolus</location>
    </subcellularLocation>
</comment>
<evidence type="ECO:0000313" key="12">
    <source>
        <dbReference type="Proteomes" id="UP000036987"/>
    </source>
</evidence>
<keyword evidence="3 8" id="KW-0479">Metal-binding</keyword>
<feature type="binding site" evidence="8">
    <location>
        <position position="89"/>
    </location>
    <ligand>
        <name>Zn(2+)</name>
        <dbReference type="ChEBI" id="CHEBI:29105"/>
        <label>2</label>
    </ligand>
</feature>
<feature type="binding site" evidence="8">
    <location>
        <position position="15"/>
    </location>
    <ligand>
        <name>Zn(2+)</name>
        <dbReference type="ChEBI" id="CHEBI:29105"/>
        <label>1</label>
    </ligand>
</feature>
<evidence type="ECO:0000256" key="9">
    <source>
        <dbReference type="PROSITE-ProRule" id="PRU00472"/>
    </source>
</evidence>
<evidence type="ECO:0000256" key="2">
    <source>
        <dbReference type="ARBA" id="ARBA00022478"/>
    </source>
</evidence>
<comment type="caution">
    <text evidence="11">The sequence shown here is derived from an EMBL/GenBank/DDBJ whole genome shotgun (WGS) entry which is preliminary data.</text>
</comment>
<dbReference type="EMBL" id="LFYR01001945">
    <property type="protein sequence ID" value="KMZ58360.1"/>
    <property type="molecule type" value="Genomic_DNA"/>
</dbReference>
<evidence type="ECO:0000256" key="8">
    <source>
        <dbReference type="PIRSR" id="PIRSR005586-1"/>
    </source>
</evidence>
<feature type="domain" description="TFIIS-type" evidence="10">
    <location>
        <begin position="85"/>
        <end position="125"/>
    </location>
</feature>
<dbReference type="PANTHER" id="PTHR11239:SF14">
    <property type="entry name" value="DNA-DIRECTED RNA POLYMERASE I SUBUNIT RPA12"/>
    <property type="match status" value="1"/>
</dbReference>
<evidence type="ECO:0000256" key="1">
    <source>
        <dbReference type="ARBA" id="ARBA00004604"/>
    </source>
</evidence>
<dbReference type="GO" id="GO:0008270">
    <property type="term" value="F:zinc ion binding"/>
    <property type="evidence" value="ECO:0007669"/>
    <property type="project" value="UniProtKB-KW"/>
</dbReference>
<dbReference type="CDD" id="cd10507">
    <property type="entry name" value="Zn-ribbon_RPA12"/>
    <property type="match status" value="1"/>
</dbReference>
<evidence type="ECO:0000256" key="3">
    <source>
        <dbReference type="ARBA" id="ARBA00022723"/>
    </source>
</evidence>
<dbReference type="AlphaFoldDB" id="A0A0K9NQV3"/>
<dbReference type="OMA" id="DHICTKC"/>
<organism evidence="11 12">
    <name type="scientific">Zostera marina</name>
    <name type="common">Eelgrass</name>
    <dbReference type="NCBI Taxonomy" id="29655"/>
    <lineage>
        <taxon>Eukaryota</taxon>
        <taxon>Viridiplantae</taxon>
        <taxon>Streptophyta</taxon>
        <taxon>Embryophyta</taxon>
        <taxon>Tracheophyta</taxon>
        <taxon>Spermatophyta</taxon>
        <taxon>Magnoliopsida</taxon>
        <taxon>Liliopsida</taxon>
        <taxon>Zosteraceae</taxon>
        <taxon>Zostera</taxon>
    </lineage>
</organism>
<keyword evidence="6 7" id="KW-0539">Nucleus</keyword>